<dbReference type="PANTHER" id="PTHR30461:SF2">
    <property type="entry name" value="SERINE RECOMBINASE PINE-RELATED"/>
    <property type="match status" value="1"/>
</dbReference>
<reference evidence="6 7" key="1">
    <citation type="submission" date="2020-12" db="EMBL/GenBank/DDBJ databases">
        <title>Hymenobacter sp.</title>
        <authorList>
            <person name="Kim M.K."/>
        </authorList>
    </citation>
    <scope>NUCLEOTIDE SEQUENCE [LARGE SCALE GENOMIC DNA]</scope>
    <source>
        <strain evidence="6 7">BT442</strain>
    </source>
</reference>
<evidence type="ECO:0000313" key="6">
    <source>
        <dbReference type="EMBL" id="MBH8556720.1"/>
    </source>
</evidence>
<dbReference type="EMBL" id="JAEDAE010000001">
    <property type="protein sequence ID" value="MBH8556720.1"/>
    <property type="molecule type" value="Genomic_DNA"/>
</dbReference>
<proteinExistence type="predicted"/>
<dbReference type="PANTHER" id="PTHR30461">
    <property type="entry name" value="DNA-INVERTASE FROM LAMBDOID PROPHAGE"/>
    <property type="match status" value="1"/>
</dbReference>
<accession>A0ABS0Q2A8</accession>
<dbReference type="PROSITE" id="PS00397">
    <property type="entry name" value="RECOMBINASES_1"/>
    <property type="match status" value="1"/>
</dbReference>
<comment type="caution">
    <text evidence="6">The sequence shown here is derived from an EMBL/GenBank/DDBJ whole genome shotgun (WGS) entry which is preliminary data.</text>
</comment>
<dbReference type="SUPFAM" id="SSF53041">
    <property type="entry name" value="Resolvase-like"/>
    <property type="match status" value="1"/>
</dbReference>
<dbReference type="Pfam" id="PF00239">
    <property type="entry name" value="Resolvase"/>
    <property type="match status" value="1"/>
</dbReference>
<organism evidence="6 7">
    <name type="scientific">Hymenobacter negativus</name>
    <dbReference type="NCBI Taxonomy" id="2795026"/>
    <lineage>
        <taxon>Bacteria</taxon>
        <taxon>Pseudomonadati</taxon>
        <taxon>Bacteroidota</taxon>
        <taxon>Cytophagia</taxon>
        <taxon>Cytophagales</taxon>
        <taxon>Hymenobacteraceae</taxon>
        <taxon>Hymenobacter</taxon>
    </lineage>
</organism>
<evidence type="ECO:0000256" key="4">
    <source>
        <dbReference type="PROSITE-ProRule" id="PRU10137"/>
    </source>
</evidence>
<gene>
    <name evidence="6" type="ORF">I7X13_01580</name>
</gene>
<dbReference type="Gene3D" id="3.40.50.1390">
    <property type="entry name" value="Resolvase, N-terminal catalytic domain"/>
    <property type="match status" value="1"/>
</dbReference>
<keyword evidence="7" id="KW-1185">Reference proteome</keyword>
<evidence type="ECO:0000313" key="7">
    <source>
        <dbReference type="Proteomes" id="UP000625631"/>
    </source>
</evidence>
<dbReference type="CDD" id="cd03768">
    <property type="entry name" value="SR_ResInv"/>
    <property type="match status" value="1"/>
</dbReference>
<dbReference type="RefSeq" id="WP_198074103.1">
    <property type="nucleotide sequence ID" value="NZ_JAEDAE010000001.1"/>
</dbReference>
<name>A0ABS0Q2A8_9BACT</name>
<protein>
    <submittedName>
        <fullName evidence="6">Recombinase family protein</fullName>
    </submittedName>
</protein>
<keyword evidence="1" id="KW-0229">DNA integration</keyword>
<keyword evidence="3" id="KW-0233">DNA recombination</keyword>
<dbReference type="InterPro" id="IPR036162">
    <property type="entry name" value="Resolvase-like_N_sf"/>
</dbReference>
<dbReference type="InterPro" id="IPR050639">
    <property type="entry name" value="SSR_resolvase"/>
</dbReference>
<evidence type="ECO:0000259" key="5">
    <source>
        <dbReference type="PROSITE" id="PS51736"/>
    </source>
</evidence>
<keyword evidence="2" id="KW-0238">DNA-binding</keyword>
<sequence>MKFVTYLRVSTQRQGASGLGLEAQRSMVAGFIKDADSVQSEYVEIESGKKNNRPKLAAAIEESKRTGARLVIAKLDRLARNVVFIATLMETGVDFVAVDNPTATPFTLHIFAALAEQEAAMISQRTKAALAAKKVRGESMGTPANLTAAARAAGTAAIQTNAANDKANLQARQLIDLLSAQNLTLAAMAERLNHTGYRTRRGCLFTAKSVLRLKSPKATA</sequence>
<dbReference type="InterPro" id="IPR006118">
    <property type="entry name" value="Recombinase_CS"/>
</dbReference>
<evidence type="ECO:0000256" key="1">
    <source>
        <dbReference type="ARBA" id="ARBA00022908"/>
    </source>
</evidence>
<dbReference type="SMART" id="SM00857">
    <property type="entry name" value="Resolvase"/>
    <property type="match status" value="1"/>
</dbReference>
<dbReference type="Proteomes" id="UP000625631">
    <property type="component" value="Unassembled WGS sequence"/>
</dbReference>
<dbReference type="InterPro" id="IPR006119">
    <property type="entry name" value="Resolv_N"/>
</dbReference>
<feature type="domain" description="Resolvase/invertase-type recombinase catalytic" evidence="5">
    <location>
        <begin position="2"/>
        <end position="137"/>
    </location>
</feature>
<feature type="active site" description="O-(5'-phospho-DNA)-serine intermediate" evidence="4">
    <location>
        <position position="10"/>
    </location>
</feature>
<evidence type="ECO:0000256" key="2">
    <source>
        <dbReference type="ARBA" id="ARBA00023125"/>
    </source>
</evidence>
<evidence type="ECO:0000256" key="3">
    <source>
        <dbReference type="ARBA" id="ARBA00023172"/>
    </source>
</evidence>
<dbReference type="PROSITE" id="PS51736">
    <property type="entry name" value="RECOMBINASES_3"/>
    <property type="match status" value="1"/>
</dbReference>